<protein>
    <recommendedName>
        <fullName evidence="3">Cell division protein FtsL</fullName>
    </recommendedName>
</protein>
<proteinExistence type="predicted"/>
<dbReference type="EMBL" id="FXUB01000003">
    <property type="protein sequence ID" value="SMP14246.1"/>
    <property type="molecule type" value="Genomic_DNA"/>
</dbReference>
<evidence type="ECO:0008006" key="3">
    <source>
        <dbReference type="Google" id="ProtNLM"/>
    </source>
</evidence>
<name>A0ABY1NP59_9BACT</name>
<gene>
    <name evidence="1" type="ORF">SAMN06265339_1305</name>
</gene>
<dbReference type="Proteomes" id="UP001157911">
    <property type="component" value="Unassembled WGS sequence"/>
</dbReference>
<keyword evidence="2" id="KW-1185">Reference proteome</keyword>
<accession>A0ABY1NP59</accession>
<evidence type="ECO:0000313" key="2">
    <source>
        <dbReference type="Proteomes" id="UP001157911"/>
    </source>
</evidence>
<comment type="caution">
    <text evidence="1">The sequence shown here is derived from an EMBL/GenBank/DDBJ whole genome shotgun (WGS) entry which is preliminary data.</text>
</comment>
<dbReference type="RefSeq" id="WP_283400761.1">
    <property type="nucleotide sequence ID" value="NZ_FXUB01000003.1"/>
</dbReference>
<organism evidence="1 2">
    <name type="scientific">Desulfurobacterium pacificum</name>
    <dbReference type="NCBI Taxonomy" id="240166"/>
    <lineage>
        <taxon>Bacteria</taxon>
        <taxon>Pseudomonadati</taxon>
        <taxon>Aquificota</taxon>
        <taxon>Aquificia</taxon>
        <taxon>Desulfurobacteriales</taxon>
        <taxon>Desulfurobacteriaceae</taxon>
        <taxon>Desulfurobacterium</taxon>
    </lineage>
</organism>
<evidence type="ECO:0000313" key="1">
    <source>
        <dbReference type="EMBL" id="SMP14246.1"/>
    </source>
</evidence>
<sequence length="90" mass="10577">MKELREKICFLSYIVSAILAAFLSFKVINVRSACTHEKLKITSVVNEIRRLKEENVRLSVEYYSNLKPENVDKASNDLDFYQENEVQYIK</sequence>
<reference evidence="1 2" key="1">
    <citation type="submission" date="2017-05" db="EMBL/GenBank/DDBJ databases">
        <authorList>
            <person name="Varghese N."/>
            <person name="Submissions S."/>
        </authorList>
    </citation>
    <scope>NUCLEOTIDE SEQUENCE [LARGE SCALE GENOMIC DNA]</scope>
    <source>
        <strain evidence="1 2">DSM 15522</strain>
    </source>
</reference>